<keyword evidence="2" id="KW-1185">Reference proteome</keyword>
<dbReference type="EMBL" id="QHLQ01000025">
    <property type="protein sequence ID" value="NIZ62990.1"/>
    <property type="molecule type" value="Genomic_DNA"/>
</dbReference>
<proteinExistence type="predicted"/>
<protein>
    <recommendedName>
        <fullName evidence="3">Phage tail assembly chaperone</fullName>
    </recommendedName>
</protein>
<sequence>MPVPYALERPPLRAPVSEHAETVSLNAFRVSPRTMERWGVVMTHVQGKRQPLTSEVWAAVLARLPASDHAKILGSMPQTLSDEVMLFLPAATEFFGGAV</sequence>
<dbReference type="Proteomes" id="UP001429564">
    <property type="component" value="Unassembled WGS sequence"/>
</dbReference>
<evidence type="ECO:0000313" key="1">
    <source>
        <dbReference type="EMBL" id="NIZ62990.1"/>
    </source>
</evidence>
<evidence type="ECO:0008006" key="3">
    <source>
        <dbReference type="Google" id="ProtNLM"/>
    </source>
</evidence>
<accession>A0ABX0WE21</accession>
<comment type="caution">
    <text evidence="1">The sequence shown here is derived from an EMBL/GenBank/DDBJ whole genome shotgun (WGS) entry which is preliminary data.</text>
</comment>
<reference evidence="1 2" key="1">
    <citation type="submission" date="2018-05" db="EMBL/GenBank/DDBJ databases">
        <authorList>
            <person name="Zhang Y.-J."/>
        </authorList>
    </citation>
    <scope>NUCLEOTIDE SEQUENCE [LARGE SCALE GENOMIC DNA]</scope>
    <source>
        <strain evidence="1 2">CY04</strain>
    </source>
</reference>
<organism evidence="1 2">
    <name type="scientific">Parasedimentitalea denitrificans</name>
    <dbReference type="NCBI Taxonomy" id="2211118"/>
    <lineage>
        <taxon>Bacteria</taxon>
        <taxon>Pseudomonadati</taxon>
        <taxon>Pseudomonadota</taxon>
        <taxon>Alphaproteobacteria</taxon>
        <taxon>Rhodobacterales</taxon>
        <taxon>Paracoccaceae</taxon>
        <taxon>Parasedimentitalea</taxon>
    </lineage>
</organism>
<name>A0ABX0WE21_9RHOB</name>
<evidence type="ECO:0000313" key="2">
    <source>
        <dbReference type="Proteomes" id="UP001429564"/>
    </source>
</evidence>
<gene>
    <name evidence="1" type="ORF">DL239_18655</name>
</gene>